<evidence type="ECO:0000313" key="2">
    <source>
        <dbReference type="Proteomes" id="UP000321570"/>
    </source>
</evidence>
<dbReference type="AlphaFoldDB" id="A0A564Z853"/>
<reference evidence="1 2" key="1">
    <citation type="submission" date="2019-07" db="EMBL/GenBank/DDBJ databases">
        <authorList>
            <person name="Jastrzebski P J."/>
            <person name="Paukszto L."/>
            <person name="Jastrzebski P J."/>
        </authorList>
    </citation>
    <scope>NUCLEOTIDE SEQUENCE [LARGE SCALE GENOMIC DNA]</scope>
    <source>
        <strain evidence="1 2">WMS-il1</strain>
    </source>
</reference>
<protein>
    <submittedName>
        <fullName evidence="1">Uncharacterized protein</fullName>
    </submittedName>
</protein>
<name>A0A564Z853_HYMDI</name>
<dbReference type="Pfam" id="PF20206">
    <property type="entry name" value="Tra1_ring"/>
    <property type="match status" value="1"/>
</dbReference>
<keyword evidence="2" id="KW-1185">Reference proteome</keyword>
<dbReference type="Proteomes" id="UP000321570">
    <property type="component" value="Unassembled WGS sequence"/>
</dbReference>
<organism evidence="1 2">
    <name type="scientific">Hymenolepis diminuta</name>
    <name type="common">Rat tapeworm</name>
    <dbReference type="NCBI Taxonomy" id="6216"/>
    <lineage>
        <taxon>Eukaryota</taxon>
        <taxon>Metazoa</taxon>
        <taxon>Spiralia</taxon>
        <taxon>Lophotrochozoa</taxon>
        <taxon>Platyhelminthes</taxon>
        <taxon>Cestoda</taxon>
        <taxon>Eucestoda</taxon>
        <taxon>Cyclophyllidea</taxon>
        <taxon>Hymenolepididae</taxon>
        <taxon>Hymenolepis</taxon>
    </lineage>
</organism>
<proteinExistence type="predicted"/>
<sequence length="97" mass="11014">MLYHPAWYVKWGGCCTLLYLRDRISVSWFREHLVAFLRGLLHCLHDLTNQMGQGALALAQKCSKSLIEFVFSSEAALYTQQSPQKSGVIKEPSSQHS</sequence>
<feature type="non-terminal residue" evidence="1">
    <location>
        <position position="97"/>
    </location>
</feature>
<accession>A0A564Z853</accession>
<dbReference type="EMBL" id="CABIJS010000697">
    <property type="protein sequence ID" value="VUZ55691.1"/>
    <property type="molecule type" value="Genomic_DNA"/>
</dbReference>
<evidence type="ECO:0000313" key="1">
    <source>
        <dbReference type="EMBL" id="VUZ55691.1"/>
    </source>
</evidence>
<dbReference type="InterPro" id="IPR046805">
    <property type="entry name" value="Tra1_ring"/>
</dbReference>
<gene>
    <name evidence="1" type="ORF">WMSIL1_LOCUS13738</name>
</gene>